<evidence type="ECO:0000313" key="2">
    <source>
        <dbReference type="EMBL" id="MPC14808.1"/>
    </source>
</evidence>
<feature type="region of interest" description="Disordered" evidence="1">
    <location>
        <begin position="32"/>
        <end position="67"/>
    </location>
</feature>
<organism evidence="2 3">
    <name type="scientific">Portunus trituberculatus</name>
    <name type="common">Swimming crab</name>
    <name type="synonym">Neptunus trituberculatus</name>
    <dbReference type="NCBI Taxonomy" id="210409"/>
    <lineage>
        <taxon>Eukaryota</taxon>
        <taxon>Metazoa</taxon>
        <taxon>Ecdysozoa</taxon>
        <taxon>Arthropoda</taxon>
        <taxon>Crustacea</taxon>
        <taxon>Multicrustacea</taxon>
        <taxon>Malacostraca</taxon>
        <taxon>Eumalacostraca</taxon>
        <taxon>Eucarida</taxon>
        <taxon>Decapoda</taxon>
        <taxon>Pleocyemata</taxon>
        <taxon>Brachyura</taxon>
        <taxon>Eubrachyura</taxon>
        <taxon>Portunoidea</taxon>
        <taxon>Portunidae</taxon>
        <taxon>Portuninae</taxon>
        <taxon>Portunus</taxon>
    </lineage>
</organism>
<reference evidence="2 3" key="1">
    <citation type="submission" date="2019-05" db="EMBL/GenBank/DDBJ databases">
        <title>Another draft genome of Portunus trituberculatus and its Hox gene families provides insights of decapod evolution.</title>
        <authorList>
            <person name="Jeong J.-H."/>
            <person name="Song I."/>
            <person name="Kim S."/>
            <person name="Choi T."/>
            <person name="Kim D."/>
            <person name="Ryu S."/>
            <person name="Kim W."/>
        </authorList>
    </citation>
    <scope>NUCLEOTIDE SEQUENCE [LARGE SCALE GENOMIC DNA]</scope>
    <source>
        <tissue evidence="2">Muscle</tissue>
    </source>
</reference>
<dbReference type="AlphaFoldDB" id="A0A5B7CZT5"/>
<dbReference type="Proteomes" id="UP000324222">
    <property type="component" value="Unassembled WGS sequence"/>
</dbReference>
<evidence type="ECO:0000313" key="3">
    <source>
        <dbReference type="Proteomes" id="UP000324222"/>
    </source>
</evidence>
<dbReference type="EMBL" id="VSRR010000380">
    <property type="protein sequence ID" value="MPC14808.1"/>
    <property type="molecule type" value="Genomic_DNA"/>
</dbReference>
<name>A0A5B7CZT5_PORTR</name>
<accession>A0A5B7CZT5</accession>
<proteinExistence type="predicted"/>
<keyword evidence="3" id="KW-1185">Reference proteome</keyword>
<protein>
    <submittedName>
        <fullName evidence="2">Uncharacterized protein</fullName>
    </submittedName>
</protein>
<sequence length="67" mass="7078">MPCSRGRRAHHSKVTLPGKKLLAGQWLTPGRIFSLSTSEKKRATGRPNVGGGKQGGDPLSGRPASLE</sequence>
<gene>
    <name evidence="2" type="ORF">E2C01_007584</name>
</gene>
<evidence type="ECO:0000256" key="1">
    <source>
        <dbReference type="SAM" id="MobiDB-lite"/>
    </source>
</evidence>
<comment type="caution">
    <text evidence="2">The sequence shown here is derived from an EMBL/GenBank/DDBJ whole genome shotgun (WGS) entry which is preliminary data.</text>
</comment>